<protein>
    <submittedName>
        <fullName evidence="1">Pyridoxamine 5'-phosphate oxidase</fullName>
    </submittedName>
</protein>
<dbReference type="SUPFAM" id="SSF50475">
    <property type="entry name" value="FMN-binding split barrel"/>
    <property type="match status" value="1"/>
</dbReference>
<dbReference type="Pfam" id="PF12900">
    <property type="entry name" value="Pyridox_ox_2"/>
    <property type="match status" value="1"/>
</dbReference>
<dbReference type="OrthoDB" id="7062584at2"/>
<accession>A0A0A0BLP9</accession>
<comment type="caution">
    <text evidence="1">The sequence shown here is derived from an EMBL/GenBank/DDBJ whole genome shotgun (WGS) entry which is preliminary data.</text>
</comment>
<keyword evidence="2" id="KW-1185">Reference proteome</keyword>
<organism evidence="1 2">
    <name type="scientific">Cellulomonas carbonis T26</name>
    <dbReference type="NCBI Taxonomy" id="947969"/>
    <lineage>
        <taxon>Bacteria</taxon>
        <taxon>Bacillati</taxon>
        <taxon>Actinomycetota</taxon>
        <taxon>Actinomycetes</taxon>
        <taxon>Micrococcales</taxon>
        <taxon>Cellulomonadaceae</taxon>
        <taxon>Cellulomonas</taxon>
    </lineage>
</organism>
<dbReference type="AlphaFoldDB" id="A0A0A0BLP9"/>
<sequence>MTGTDEDVVTVLDDDAVWSFLRSQEVGRLGYHVGHEVYVVPVNYAVDDHRLVFLTAAGSKLFGVTVNKAVAFEVDEIGPTTATSVLVRGTARHLTGVAAQSAAGLALRPWVPTPKTEYVSIEPVEVTGRRFRLEREDPDLT</sequence>
<dbReference type="InterPro" id="IPR012349">
    <property type="entry name" value="Split_barrel_FMN-bd"/>
</dbReference>
<proteinExistence type="predicted"/>
<name>A0A0A0BLP9_9CELL</name>
<reference evidence="1 2" key="1">
    <citation type="submission" date="2013-08" db="EMBL/GenBank/DDBJ databases">
        <title>Genome sequencing of Cellulomonas carbonis T26.</title>
        <authorList>
            <person name="Chen F."/>
            <person name="Li Y."/>
            <person name="Wang G."/>
        </authorList>
    </citation>
    <scope>NUCLEOTIDE SEQUENCE [LARGE SCALE GENOMIC DNA]</scope>
    <source>
        <strain evidence="1 2">T26</strain>
    </source>
</reference>
<evidence type="ECO:0000313" key="1">
    <source>
        <dbReference type="EMBL" id="KGM08760.1"/>
    </source>
</evidence>
<dbReference type="Gene3D" id="2.30.110.10">
    <property type="entry name" value="Electron Transport, Fmn-binding Protein, Chain A"/>
    <property type="match status" value="1"/>
</dbReference>
<gene>
    <name evidence="1" type="ORF">N868_06395</name>
</gene>
<dbReference type="EMBL" id="AXCY01000161">
    <property type="protein sequence ID" value="KGM08760.1"/>
    <property type="molecule type" value="Genomic_DNA"/>
</dbReference>
<dbReference type="InterPro" id="IPR024747">
    <property type="entry name" value="Pyridox_Oxase-rel"/>
</dbReference>
<evidence type="ECO:0000313" key="2">
    <source>
        <dbReference type="Proteomes" id="UP000029839"/>
    </source>
</evidence>
<dbReference type="Proteomes" id="UP000029839">
    <property type="component" value="Unassembled WGS sequence"/>
</dbReference>
<dbReference type="RefSeq" id="WP_043610107.1">
    <property type="nucleotide sequence ID" value="NZ_AXCY01000161.1"/>
</dbReference>
<reference evidence="1 2" key="2">
    <citation type="journal article" date="2015" name="Stand. Genomic Sci.">
        <title>Draft genome sequence of Cellulomonas carbonis T26(T) and comparative analysis of six Cellulomonas genomes.</title>
        <authorList>
            <person name="Zhuang W."/>
            <person name="Zhang S."/>
            <person name="Xia X."/>
            <person name="Wang G."/>
        </authorList>
    </citation>
    <scope>NUCLEOTIDE SEQUENCE [LARGE SCALE GENOMIC DNA]</scope>
    <source>
        <strain evidence="1 2">T26</strain>
    </source>
</reference>